<dbReference type="Proteomes" id="UP000053750">
    <property type="component" value="Unassembled WGS sequence"/>
</dbReference>
<organism evidence="2 3">
    <name type="scientific">Paenibacillus darwinianus</name>
    <dbReference type="NCBI Taxonomy" id="1380763"/>
    <lineage>
        <taxon>Bacteria</taxon>
        <taxon>Bacillati</taxon>
        <taxon>Bacillota</taxon>
        <taxon>Bacilli</taxon>
        <taxon>Bacillales</taxon>
        <taxon>Paenibacillaceae</taxon>
        <taxon>Paenibacillus</taxon>
    </lineage>
</organism>
<dbReference type="AlphaFoldDB" id="A0A9W5S152"/>
<dbReference type="RefSeq" id="WP_051587646.1">
    <property type="nucleotide sequence ID" value="NZ_KK082178.1"/>
</dbReference>
<dbReference type="EMBL" id="JFHU01000116">
    <property type="protein sequence ID" value="EXX88766.1"/>
    <property type="molecule type" value="Genomic_DNA"/>
</dbReference>
<evidence type="ECO:0000313" key="3">
    <source>
        <dbReference type="Proteomes" id="UP000053750"/>
    </source>
</evidence>
<name>A0A9W5S152_9BACL</name>
<feature type="compositionally biased region" description="Basic and acidic residues" evidence="1">
    <location>
        <begin position="172"/>
        <end position="192"/>
    </location>
</feature>
<reference evidence="2 3" key="1">
    <citation type="submission" date="2014-02" db="EMBL/GenBank/DDBJ databases">
        <title>Genome sequence of Paenibacillus darwinianus reveals adaptive mechanisms for survival in Antarctic soils.</title>
        <authorList>
            <person name="Dsouza M."/>
            <person name="Taylor M.W."/>
            <person name="Turner S.J."/>
            <person name="Aislabie J."/>
        </authorList>
    </citation>
    <scope>NUCLEOTIDE SEQUENCE [LARGE SCALE GENOMIC DNA]</scope>
    <source>
        <strain evidence="2 3">CE1</strain>
    </source>
</reference>
<gene>
    <name evidence="2" type="ORF">BG53_01270</name>
</gene>
<sequence>MAFLFELFGGGMNQYHGNGMNHYQGSGHQVQGGSLEEFVGKTVKINRGGPDSIVGRVLGVRSDYLAVSTREGIVYINTSHIKSITEGPKSDGKSDGRSRGRSGWSTRFIIAENFNGVLRRLNQRFVKINWGGPEKVEGFIVEVSGNTLLLVHQKEIIRIPLFHIKTVSPQKAGDHSDGNKNDGNKNKHENKSGKSGNKSGGRTVGGNTGGGRTGGR</sequence>
<comment type="caution">
    <text evidence="2">The sequence shown here is derived from an EMBL/GenBank/DDBJ whole genome shotgun (WGS) entry which is preliminary data.</text>
</comment>
<keyword evidence="3" id="KW-1185">Reference proteome</keyword>
<evidence type="ECO:0000256" key="1">
    <source>
        <dbReference type="SAM" id="MobiDB-lite"/>
    </source>
</evidence>
<dbReference type="OrthoDB" id="2452727at2"/>
<accession>A0A9W5S152</accession>
<evidence type="ECO:0008006" key="4">
    <source>
        <dbReference type="Google" id="ProtNLM"/>
    </source>
</evidence>
<feature type="compositionally biased region" description="Gly residues" evidence="1">
    <location>
        <begin position="198"/>
        <end position="216"/>
    </location>
</feature>
<evidence type="ECO:0000313" key="2">
    <source>
        <dbReference type="EMBL" id="EXX88766.1"/>
    </source>
</evidence>
<proteinExistence type="predicted"/>
<protein>
    <recommendedName>
        <fullName evidence="4">Spore coat protein</fullName>
    </recommendedName>
</protein>
<feature type="region of interest" description="Disordered" evidence="1">
    <location>
        <begin position="168"/>
        <end position="216"/>
    </location>
</feature>